<dbReference type="Proteomes" id="UP000053923">
    <property type="component" value="Unassembled WGS sequence"/>
</dbReference>
<name>A0A0X3V5M0_9ACTN</name>
<reference evidence="2" key="1">
    <citation type="submission" date="2015-10" db="EMBL/GenBank/DDBJ databases">
        <authorList>
            <person name="Ju K.-S."/>
            <person name="Doroghazi J.R."/>
            <person name="Metcalf W.W."/>
        </authorList>
    </citation>
    <scope>NUCLEOTIDE SEQUENCE [LARGE SCALE GENOMIC DNA]</scope>
    <source>
        <strain evidence="2">NRRL 3151</strain>
    </source>
</reference>
<keyword evidence="2" id="KW-1185">Reference proteome</keyword>
<protein>
    <submittedName>
        <fullName evidence="1">Uncharacterized protein</fullName>
    </submittedName>
</protein>
<sequence>MAVYDLSHLPSTEQQRWRAQHCPTHATADSAPDLALADWQVFDPLLHAAHLRTRLPHPPAPHRNRR</sequence>
<accession>A0A0X3V5M0</accession>
<gene>
    <name evidence="1" type="ORF">ADL12_14220</name>
</gene>
<comment type="caution">
    <text evidence="1">The sequence shown here is derived from an EMBL/GenBank/DDBJ whole genome shotgun (WGS) entry which is preliminary data.</text>
</comment>
<evidence type="ECO:0000313" key="1">
    <source>
        <dbReference type="EMBL" id="KUL40093.1"/>
    </source>
</evidence>
<organism evidence="1 2">
    <name type="scientific">Streptomyces regalis</name>
    <dbReference type="NCBI Taxonomy" id="68262"/>
    <lineage>
        <taxon>Bacteria</taxon>
        <taxon>Bacillati</taxon>
        <taxon>Actinomycetota</taxon>
        <taxon>Actinomycetes</taxon>
        <taxon>Kitasatosporales</taxon>
        <taxon>Streptomycetaceae</taxon>
        <taxon>Streptomyces</taxon>
    </lineage>
</organism>
<proteinExistence type="predicted"/>
<evidence type="ECO:0000313" key="2">
    <source>
        <dbReference type="Proteomes" id="UP000053923"/>
    </source>
</evidence>
<dbReference type="AlphaFoldDB" id="A0A0X3V5M0"/>
<dbReference type="EMBL" id="LLZG01000087">
    <property type="protein sequence ID" value="KUL40093.1"/>
    <property type="molecule type" value="Genomic_DNA"/>
</dbReference>